<sequence length="277" mass="31907">MPPKFPYPEDPFNGQKPPWLDPQSGPWPAFFWPPAPLRAPVPFPIAYPAIVPYSGPMWHPSAAMMDSKSTMKLKGRAKQQLESHEQEEDSETEHYDKTPSRQRHHTEARFKVDSSRFHMRQSVVTDIQEIPSSPQSPPRTHTKMLASWNDLKHALTTRNSFGNPYSQFDEYSKTVLIIGLCWLHDQATLLSAEHSSTAHVYRQMKDHCEGTWARYERDLPAIFGECPLGERRQVHDDWEGMSASDLRLRLAETSRKLVQDKKYCRGGGEYPYLGWVS</sequence>
<name>A0A6A6UMG1_9PEZI</name>
<evidence type="ECO:0000256" key="1">
    <source>
        <dbReference type="SAM" id="MobiDB-lite"/>
    </source>
</evidence>
<reference evidence="2" key="1">
    <citation type="journal article" date="2020" name="Stud. Mycol.">
        <title>101 Dothideomycetes genomes: a test case for predicting lifestyles and emergence of pathogens.</title>
        <authorList>
            <person name="Haridas S."/>
            <person name="Albert R."/>
            <person name="Binder M."/>
            <person name="Bloem J."/>
            <person name="Labutti K."/>
            <person name="Salamov A."/>
            <person name="Andreopoulos B."/>
            <person name="Baker S."/>
            <person name="Barry K."/>
            <person name="Bills G."/>
            <person name="Bluhm B."/>
            <person name="Cannon C."/>
            <person name="Castanera R."/>
            <person name="Culley D."/>
            <person name="Daum C."/>
            <person name="Ezra D."/>
            <person name="Gonzalez J."/>
            <person name="Henrissat B."/>
            <person name="Kuo A."/>
            <person name="Liang C."/>
            <person name="Lipzen A."/>
            <person name="Lutzoni F."/>
            <person name="Magnuson J."/>
            <person name="Mondo S."/>
            <person name="Nolan M."/>
            <person name="Ohm R."/>
            <person name="Pangilinan J."/>
            <person name="Park H.-J."/>
            <person name="Ramirez L."/>
            <person name="Alfaro M."/>
            <person name="Sun H."/>
            <person name="Tritt A."/>
            <person name="Yoshinaga Y."/>
            <person name="Zwiers L.-H."/>
            <person name="Turgeon B."/>
            <person name="Goodwin S."/>
            <person name="Spatafora J."/>
            <person name="Crous P."/>
            <person name="Grigoriev I."/>
        </authorList>
    </citation>
    <scope>NUCLEOTIDE SEQUENCE</scope>
    <source>
        <strain evidence="2">CBS 115976</strain>
    </source>
</reference>
<evidence type="ECO:0000313" key="2">
    <source>
        <dbReference type="EMBL" id="KAF2672268.1"/>
    </source>
</evidence>
<protein>
    <submittedName>
        <fullName evidence="2">Uncharacterized protein</fullName>
    </submittedName>
</protein>
<organism evidence="2 3">
    <name type="scientific">Microthyrium microscopicum</name>
    <dbReference type="NCBI Taxonomy" id="703497"/>
    <lineage>
        <taxon>Eukaryota</taxon>
        <taxon>Fungi</taxon>
        <taxon>Dikarya</taxon>
        <taxon>Ascomycota</taxon>
        <taxon>Pezizomycotina</taxon>
        <taxon>Dothideomycetes</taxon>
        <taxon>Dothideomycetes incertae sedis</taxon>
        <taxon>Microthyriales</taxon>
        <taxon>Microthyriaceae</taxon>
        <taxon>Microthyrium</taxon>
    </lineage>
</organism>
<accession>A0A6A6UMG1</accession>
<feature type="compositionally biased region" description="Basic and acidic residues" evidence="1">
    <location>
        <begin position="92"/>
        <end position="106"/>
    </location>
</feature>
<dbReference type="Proteomes" id="UP000799302">
    <property type="component" value="Unassembled WGS sequence"/>
</dbReference>
<dbReference type="EMBL" id="MU004232">
    <property type="protein sequence ID" value="KAF2672268.1"/>
    <property type="molecule type" value="Genomic_DNA"/>
</dbReference>
<dbReference type="AlphaFoldDB" id="A0A6A6UMG1"/>
<proteinExistence type="predicted"/>
<feature type="region of interest" description="Disordered" evidence="1">
    <location>
        <begin position="69"/>
        <end position="106"/>
    </location>
</feature>
<feature type="region of interest" description="Disordered" evidence="1">
    <location>
        <begin position="1"/>
        <end position="20"/>
    </location>
</feature>
<keyword evidence="3" id="KW-1185">Reference proteome</keyword>
<gene>
    <name evidence="2" type="ORF">BT63DRAFT_192688</name>
</gene>
<evidence type="ECO:0000313" key="3">
    <source>
        <dbReference type="Proteomes" id="UP000799302"/>
    </source>
</evidence>